<keyword evidence="8" id="KW-1185">Reference proteome</keyword>
<comment type="subunit">
    <text evidence="5">Part of the heterodimeric LMA1 complex together with the thioredoxin II/TRX2. LMA1 binds to the ATPase SEC18.</text>
</comment>
<feature type="domain" description="Inhibitor I9" evidence="6">
    <location>
        <begin position="26"/>
        <end position="75"/>
    </location>
</feature>
<dbReference type="OrthoDB" id="5518345at2759"/>
<dbReference type="FunFam" id="3.30.70.80:FF:000005">
    <property type="entry name" value="Proteinase inhibitor I2B"/>
    <property type="match status" value="1"/>
</dbReference>
<dbReference type="InterPro" id="IPR010259">
    <property type="entry name" value="S8pro/Inhibitor_I9"/>
</dbReference>
<sequence>MSEKKTFIVTLKENCSDPAVAKFKEGIKAVGGEIQHEYSLIKGFSVKLPSLHVDSLLHKNENVATVEEDQQVHTQ</sequence>
<accession>W1Q935</accession>
<comment type="similarity">
    <text evidence="3">Belongs to the protease inhibitor I9 family.</text>
</comment>
<dbReference type="PANTHER" id="PTHR28288:SF2">
    <property type="entry name" value="PROTEASE B INHIBITOR 2"/>
    <property type="match status" value="1"/>
</dbReference>
<evidence type="ECO:0000313" key="8">
    <source>
        <dbReference type="Proteomes" id="UP000008673"/>
    </source>
</evidence>
<evidence type="ECO:0000313" key="7">
    <source>
        <dbReference type="EMBL" id="ESW97345.1"/>
    </source>
</evidence>
<dbReference type="PANTHER" id="PTHR28288">
    <property type="entry name" value="PROTEASE B INHIBITOR 2"/>
    <property type="match status" value="1"/>
</dbReference>
<gene>
    <name evidence="7" type="ORF">HPODL_05295</name>
</gene>
<proteinExistence type="inferred from homology"/>
<dbReference type="Pfam" id="PF05922">
    <property type="entry name" value="Inhibitor_I9"/>
    <property type="match status" value="1"/>
</dbReference>
<evidence type="ECO:0000256" key="3">
    <source>
        <dbReference type="ARBA" id="ARBA00038069"/>
    </source>
</evidence>
<dbReference type="InterPro" id="IPR052471">
    <property type="entry name" value="PBI_I9"/>
</dbReference>
<dbReference type="GO" id="GO:0042144">
    <property type="term" value="P:vacuole fusion, non-autophagic"/>
    <property type="evidence" value="ECO:0007669"/>
    <property type="project" value="TreeGrafter"/>
</dbReference>
<dbReference type="OMA" id="IITCKPD"/>
<dbReference type="EMBL" id="AEOI02000009">
    <property type="protein sequence ID" value="ESW97345.1"/>
    <property type="molecule type" value="Genomic_DNA"/>
</dbReference>
<dbReference type="KEGG" id="opa:HPODL_05295"/>
<name>W1Q935_OGAPD</name>
<keyword evidence="1" id="KW-0646">Protease inhibitor</keyword>
<dbReference type="HOGENOM" id="CLU_156026_3_0_1"/>
<dbReference type="Proteomes" id="UP000008673">
    <property type="component" value="Unassembled WGS sequence"/>
</dbReference>
<dbReference type="STRING" id="871575.W1Q935"/>
<dbReference type="RefSeq" id="XP_013933430.1">
    <property type="nucleotide sequence ID" value="XM_014077955.1"/>
</dbReference>
<dbReference type="AlphaFoldDB" id="W1Q935"/>
<evidence type="ECO:0000256" key="5">
    <source>
        <dbReference type="ARBA" id="ARBA00062658"/>
    </source>
</evidence>
<dbReference type="GeneID" id="25774717"/>
<evidence type="ECO:0000256" key="4">
    <source>
        <dbReference type="ARBA" id="ARBA00054668"/>
    </source>
</evidence>
<protein>
    <recommendedName>
        <fullName evidence="6">Inhibitor I9 domain-containing protein</fullName>
    </recommendedName>
</protein>
<reference evidence="7 8" key="1">
    <citation type="journal article" date="2013" name="BMC Genomics">
        <title>Genome sequence and analysis of methylotrophic yeast Hansenula polymorpha DL1.</title>
        <authorList>
            <person name="Ravin N.V."/>
            <person name="Eldarov M.A."/>
            <person name="Kadnikov V.V."/>
            <person name="Beletsky A.V."/>
            <person name="Schneider J."/>
            <person name="Mardanova E.S."/>
            <person name="Smekalova E.M."/>
            <person name="Zvereva M.I."/>
            <person name="Dontsova O.A."/>
            <person name="Mardanov A.V."/>
            <person name="Skryabin K.G."/>
        </authorList>
    </citation>
    <scope>NUCLEOTIDE SEQUENCE [LARGE SCALE GENOMIC DNA]</scope>
    <source>
        <strain evidence="8">ATCC 26012 / BCRC 20466 / JCM 22074 / NRRL Y-7560 / DL-1</strain>
    </source>
</reference>
<evidence type="ECO:0000256" key="2">
    <source>
        <dbReference type="ARBA" id="ARBA00022900"/>
    </source>
</evidence>
<dbReference type="InterPro" id="IPR037045">
    <property type="entry name" value="S8pro/Inhibitor_I9_sf"/>
</dbReference>
<keyword evidence="2" id="KW-0722">Serine protease inhibitor</keyword>
<dbReference type="eggNOG" id="ENOG502SBW1">
    <property type="taxonomic scope" value="Eukaryota"/>
</dbReference>
<organism evidence="7 8">
    <name type="scientific">Ogataea parapolymorpha (strain ATCC 26012 / BCRC 20466 / JCM 22074 / NRRL Y-7560 / DL-1)</name>
    <name type="common">Yeast</name>
    <name type="synonym">Hansenula polymorpha</name>
    <dbReference type="NCBI Taxonomy" id="871575"/>
    <lineage>
        <taxon>Eukaryota</taxon>
        <taxon>Fungi</taxon>
        <taxon>Dikarya</taxon>
        <taxon>Ascomycota</taxon>
        <taxon>Saccharomycotina</taxon>
        <taxon>Pichiomycetes</taxon>
        <taxon>Pichiales</taxon>
        <taxon>Pichiaceae</taxon>
        <taxon>Ogataea</taxon>
    </lineage>
</organism>
<dbReference type="GO" id="GO:0004867">
    <property type="term" value="F:serine-type endopeptidase inhibitor activity"/>
    <property type="evidence" value="ECO:0007669"/>
    <property type="project" value="UniProtKB-KW"/>
</dbReference>
<comment type="function">
    <text evidence="4">Cytosolic inhibitor of vacuolar proteinase B (yscB), probably regulating protease B activity during limited proteolysis. PBI2 is a component of the LMA1 complex, which is involved in the facilitation of vesicle fusion such as homotypic vacuole and ER-derived COPII vesicle fusion with the Golgi.</text>
</comment>
<evidence type="ECO:0000259" key="6">
    <source>
        <dbReference type="Pfam" id="PF05922"/>
    </source>
</evidence>
<dbReference type="Gene3D" id="3.30.70.80">
    <property type="entry name" value="Peptidase S8 propeptide/proteinase inhibitor I9"/>
    <property type="match status" value="1"/>
</dbReference>
<evidence type="ECO:0000256" key="1">
    <source>
        <dbReference type="ARBA" id="ARBA00022690"/>
    </source>
</evidence>
<comment type="caution">
    <text evidence="7">The sequence shown here is derived from an EMBL/GenBank/DDBJ whole genome shotgun (WGS) entry which is preliminary data.</text>
</comment>
<dbReference type="SUPFAM" id="SSF54897">
    <property type="entry name" value="Protease propeptides/inhibitors"/>
    <property type="match status" value="1"/>
</dbReference>